<sequence length="391" mass="43492">MADVTNCQETGAAENNNAQNNKTQNNSTQMIMSVLTNDAKAAAPITDFVSRLRKLNLGTDQRMLRLISDHPNYGNRLISLFKAMKDAQVSMTSDLECIISKNITSVGGAVNLFGLIQELDIDPLALSLDHIFTAARFDANVTASARELHQLGVLDLDTFELLLTYPGQSLDIARLIINLQEHAYNAASLIEKLRDSSISANHMGITLDLLNLMLENDSYYSHAINILVRQEQYINKIYEGAKKLVAEHYPLYNYFELVEENPQNANIFAKNILLLNNASLINPDSTSDLLMVSKLGVGAFHFMKHLQLAGMLNASSIQKVCQPNSILNQKEVIEELSNLPLITKFEREELERMLELVGKAAISWTDIQLFNEIIEEHLIPSAPMPPAGLAL</sequence>
<feature type="compositionally biased region" description="Low complexity" evidence="1">
    <location>
        <begin position="10"/>
        <end position="26"/>
    </location>
</feature>
<organism evidence="3 5">
    <name type="scientific">Fluoribacter gormanii</name>
    <dbReference type="NCBI Taxonomy" id="464"/>
    <lineage>
        <taxon>Bacteria</taxon>
        <taxon>Pseudomonadati</taxon>
        <taxon>Pseudomonadota</taxon>
        <taxon>Gammaproteobacteria</taxon>
        <taxon>Legionellales</taxon>
        <taxon>Legionellaceae</taxon>
        <taxon>Fluoribacter</taxon>
    </lineage>
</organism>
<dbReference type="Proteomes" id="UP000186808">
    <property type="component" value="Unassembled WGS sequence"/>
</dbReference>
<gene>
    <name evidence="3" type="ORF">NCTC11401_00673</name>
    <name evidence="2" type="ORF">SAMN05421777_1293</name>
</gene>
<protein>
    <submittedName>
        <fullName evidence="3">Uncharacterized protein</fullName>
    </submittedName>
</protein>
<evidence type="ECO:0000313" key="4">
    <source>
        <dbReference type="Proteomes" id="UP000186808"/>
    </source>
</evidence>
<name>A0A377GGI2_9GAMM</name>
<evidence type="ECO:0000313" key="3">
    <source>
        <dbReference type="EMBL" id="STO23868.1"/>
    </source>
</evidence>
<feature type="region of interest" description="Disordered" evidence="1">
    <location>
        <begin position="1"/>
        <end position="26"/>
    </location>
</feature>
<reference evidence="3 5" key="2">
    <citation type="submission" date="2018-06" db="EMBL/GenBank/DDBJ databases">
        <authorList>
            <consortium name="Pathogen Informatics"/>
            <person name="Doyle S."/>
        </authorList>
    </citation>
    <scope>NUCLEOTIDE SEQUENCE [LARGE SCALE GENOMIC DNA]</scope>
    <source>
        <strain evidence="3 5">NCTC11401</strain>
    </source>
</reference>
<dbReference type="RefSeq" id="WP_058466934.1">
    <property type="nucleotide sequence ID" value="NZ_CAAAIX010000030.1"/>
</dbReference>
<dbReference type="Proteomes" id="UP000254374">
    <property type="component" value="Unassembled WGS sequence"/>
</dbReference>
<accession>A0A377GGI2</accession>
<proteinExistence type="predicted"/>
<evidence type="ECO:0000313" key="5">
    <source>
        <dbReference type="Proteomes" id="UP000254374"/>
    </source>
</evidence>
<evidence type="ECO:0000313" key="2">
    <source>
        <dbReference type="EMBL" id="SIR84279.1"/>
    </source>
</evidence>
<dbReference type="OrthoDB" id="5653822at2"/>
<dbReference type="EMBL" id="FTNL01000029">
    <property type="protein sequence ID" value="SIR84279.1"/>
    <property type="molecule type" value="Genomic_DNA"/>
</dbReference>
<dbReference type="EMBL" id="UGGV01000001">
    <property type="protein sequence ID" value="STO23868.1"/>
    <property type="molecule type" value="Genomic_DNA"/>
</dbReference>
<reference evidence="2 4" key="1">
    <citation type="submission" date="2017-01" db="EMBL/GenBank/DDBJ databases">
        <authorList>
            <person name="Varghese N."/>
            <person name="Submissions S."/>
        </authorList>
    </citation>
    <scope>NUCLEOTIDE SEQUENCE [LARGE SCALE GENOMIC DNA]</scope>
    <source>
        <strain evidence="2 4">ATCC 33342</strain>
    </source>
</reference>
<evidence type="ECO:0000256" key="1">
    <source>
        <dbReference type="SAM" id="MobiDB-lite"/>
    </source>
</evidence>
<keyword evidence="4" id="KW-1185">Reference proteome</keyword>
<dbReference type="AlphaFoldDB" id="A0A377GGI2"/>